<keyword evidence="1" id="KW-0812">Transmembrane</keyword>
<comment type="caution">
    <text evidence="2">The sequence shown here is derived from an EMBL/GenBank/DDBJ whole genome shotgun (WGS) entry which is preliminary data.</text>
</comment>
<evidence type="ECO:0000256" key="1">
    <source>
        <dbReference type="SAM" id="Phobius"/>
    </source>
</evidence>
<feature type="transmembrane region" description="Helical" evidence="1">
    <location>
        <begin position="61"/>
        <end position="84"/>
    </location>
</feature>
<proteinExistence type="predicted"/>
<name>A0ABP1PVU0_9HEXA</name>
<reference evidence="2 3" key="1">
    <citation type="submission" date="2024-08" db="EMBL/GenBank/DDBJ databases">
        <authorList>
            <person name="Cucini C."/>
            <person name="Frati F."/>
        </authorList>
    </citation>
    <scope>NUCLEOTIDE SEQUENCE [LARGE SCALE GENOMIC DNA]</scope>
</reference>
<accession>A0ABP1PVU0</accession>
<feature type="transmembrane region" description="Helical" evidence="1">
    <location>
        <begin position="20"/>
        <end position="40"/>
    </location>
</feature>
<evidence type="ECO:0000313" key="3">
    <source>
        <dbReference type="Proteomes" id="UP001642540"/>
    </source>
</evidence>
<evidence type="ECO:0008006" key="4">
    <source>
        <dbReference type="Google" id="ProtNLM"/>
    </source>
</evidence>
<dbReference type="EMBL" id="CAXLJM020000007">
    <property type="protein sequence ID" value="CAL8074849.1"/>
    <property type="molecule type" value="Genomic_DNA"/>
</dbReference>
<organism evidence="2 3">
    <name type="scientific">Orchesella dallaii</name>
    <dbReference type="NCBI Taxonomy" id="48710"/>
    <lineage>
        <taxon>Eukaryota</taxon>
        <taxon>Metazoa</taxon>
        <taxon>Ecdysozoa</taxon>
        <taxon>Arthropoda</taxon>
        <taxon>Hexapoda</taxon>
        <taxon>Collembola</taxon>
        <taxon>Entomobryomorpha</taxon>
        <taxon>Entomobryoidea</taxon>
        <taxon>Orchesellidae</taxon>
        <taxon>Orchesellinae</taxon>
        <taxon>Orchesella</taxon>
    </lineage>
</organism>
<gene>
    <name evidence="2" type="ORF">ODALV1_LOCUS3013</name>
</gene>
<keyword evidence="1" id="KW-1133">Transmembrane helix</keyword>
<keyword evidence="3" id="KW-1185">Reference proteome</keyword>
<sequence length="194" mass="22304">MAGGDGGDPWKNRKMVRICSAMDMVFPIVIMGIYMYRLMFERKVDGRMTNGFYTPKEKQGVAIFLWCGAFTLNVIQFILAYCLFTAVKLGARDADVSIRSSRLWLILSNFLFVLLLSEFIFFLFFDKGYYGHRKTVSMLVCAAELFYKPIGMYFAKEFIDDLKSVYSPPPARVQFFQFLSNVRKPQGQTTSSNV</sequence>
<evidence type="ECO:0000313" key="2">
    <source>
        <dbReference type="EMBL" id="CAL8074849.1"/>
    </source>
</evidence>
<keyword evidence="1" id="KW-0472">Membrane</keyword>
<dbReference type="Proteomes" id="UP001642540">
    <property type="component" value="Unassembled WGS sequence"/>
</dbReference>
<protein>
    <recommendedName>
        <fullName evidence="4">THH1/TOM1/TOM3 domain-containing protein</fullName>
    </recommendedName>
</protein>
<feature type="transmembrane region" description="Helical" evidence="1">
    <location>
        <begin position="104"/>
        <end position="125"/>
    </location>
</feature>